<evidence type="ECO:0000313" key="4">
    <source>
        <dbReference type="Proteomes" id="UP000663836"/>
    </source>
</evidence>
<feature type="compositionally biased region" description="Basic residues" evidence="1">
    <location>
        <begin position="1"/>
        <end position="13"/>
    </location>
</feature>
<accession>A0A819REK7</accession>
<feature type="compositionally biased region" description="Low complexity" evidence="1">
    <location>
        <begin position="21"/>
        <end position="33"/>
    </location>
</feature>
<dbReference type="EMBL" id="CAJOBD010005807">
    <property type="protein sequence ID" value="CAF4043267.1"/>
    <property type="molecule type" value="Genomic_DNA"/>
</dbReference>
<dbReference type="Proteomes" id="UP000663836">
    <property type="component" value="Unassembled WGS sequence"/>
</dbReference>
<evidence type="ECO:0000313" key="3">
    <source>
        <dbReference type="EMBL" id="CAF4043267.1"/>
    </source>
</evidence>
<sequence>MERHLVPLKRGRLREKDKNTPSSPSSSSSSSSSGNQQREQSPSPANQMQRQVQRGHSPRTVDRVDQAYPTRGDPQDHIHFKDGRHVLNQDGTWKHDGRSLSREEKKWITENNWTLPKQDENKK</sequence>
<reference evidence="3" key="1">
    <citation type="submission" date="2021-02" db="EMBL/GenBank/DDBJ databases">
        <authorList>
            <person name="Nowell W R."/>
        </authorList>
    </citation>
    <scope>NUCLEOTIDE SEQUENCE</scope>
</reference>
<feature type="compositionally biased region" description="Basic and acidic residues" evidence="1">
    <location>
        <begin position="73"/>
        <end position="103"/>
    </location>
</feature>
<name>A0A819REK7_9BILA</name>
<comment type="caution">
    <text evidence="3">The sequence shown here is derived from an EMBL/GenBank/DDBJ whole genome shotgun (WGS) entry which is preliminary data.</text>
</comment>
<protein>
    <submittedName>
        <fullName evidence="3">Uncharacterized protein</fullName>
    </submittedName>
</protein>
<evidence type="ECO:0000313" key="2">
    <source>
        <dbReference type="EMBL" id="CAF1256307.1"/>
    </source>
</evidence>
<dbReference type="Proteomes" id="UP000663864">
    <property type="component" value="Unassembled WGS sequence"/>
</dbReference>
<gene>
    <name evidence="3" type="ORF">JBS370_LOCUS28620</name>
    <name evidence="2" type="ORF">ZHD862_LOCUS25660</name>
</gene>
<organism evidence="3 4">
    <name type="scientific">Rotaria sordida</name>
    <dbReference type="NCBI Taxonomy" id="392033"/>
    <lineage>
        <taxon>Eukaryota</taxon>
        <taxon>Metazoa</taxon>
        <taxon>Spiralia</taxon>
        <taxon>Gnathifera</taxon>
        <taxon>Rotifera</taxon>
        <taxon>Eurotatoria</taxon>
        <taxon>Bdelloidea</taxon>
        <taxon>Philodinida</taxon>
        <taxon>Philodinidae</taxon>
        <taxon>Rotaria</taxon>
    </lineage>
</organism>
<evidence type="ECO:0000256" key="1">
    <source>
        <dbReference type="SAM" id="MobiDB-lite"/>
    </source>
</evidence>
<feature type="region of interest" description="Disordered" evidence="1">
    <location>
        <begin position="1"/>
        <end position="103"/>
    </location>
</feature>
<dbReference type="EMBL" id="CAJNOT010001851">
    <property type="protein sequence ID" value="CAF1256307.1"/>
    <property type="molecule type" value="Genomic_DNA"/>
</dbReference>
<feature type="compositionally biased region" description="Polar residues" evidence="1">
    <location>
        <begin position="34"/>
        <end position="54"/>
    </location>
</feature>
<proteinExistence type="predicted"/>
<dbReference type="AlphaFoldDB" id="A0A819REK7"/>